<dbReference type="FunFam" id="2.30.29.30:FF:000018">
    <property type="entry name" value="E3 SUMO-protein ligase RanBP2"/>
    <property type="match status" value="3"/>
</dbReference>
<dbReference type="FunFam" id="4.10.1060.10:FF:000001">
    <property type="entry name" value="Nuclear pore complex protein Nup153"/>
    <property type="match status" value="1"/>
</dbReference>
<keyword evidence="13" id="KW-0906">Nuclear pore complex</keyword>
<dbReference type="GO" id="GO:0005096">
    <property type="term" value="F:GTPase activator activity"/>
    <property type="evidence" value="ECO:0007669"/>
    <property type="project" value="TreeGrafter"/>
</dbReference>
<dbReference type="CDD" id="cd13171">
    <property type="entry name" value="RanBD1_RanBP2_insect-like"/>
    <property type="match status" value="1"/>
</dbReference>
<feature type="region of interest" description="Disordered" evidence="21">
    <location>
        <begin position="1311"/>
        <end position="1357"/>
    </location>
</feature>
<evidence type="ECO:0000256" key="13">
    <source>
        <dbReference type="ARBA" id="ARBA00023132"/>
    </source>
</evidence>
<keyword evidence="5" id="KW-0479">Metal-binding</keyword>
<comment type="subcellular location">
    <subcellularLocation>
        <location evidence="2">Nucleus membrane</location>
    </subcellularLocation>
    <subcellularLocation>
        <location evidence="3">Nucleus</location>
        <location evidence="3">Nuclear pore complex</location>
    </subcellularLocation>
</comment>
<evidence type="ECO:0000256" key="22">
    <source>
        <dbReference type="SAM" id="Phobius"/>
    </source>
</evidence>
<feature type="compositionally biased region" description="Polar residues" evidence="21">
    <location>
        <begin position="1311"/>
        <end position="1323"/>
    </location>
</feature>
<feature type="domain" description="RanBD1" evidence="23">
    <location>
        <begin position="546"/>
        <end position="681"/>
    </location>
</feature>
<dbReference type="SUPFAM" id="SSF90209">
    <property type="entry name" value="Ran binding protein zinc finger-like"/>
    <property type="match status" value="2"/>
</dbReference>
<evidence type="ECO:0000256" key="20">
    <source>
        <dbReference type="PROSITE-ProRule" id="PRU00322"/>
    </source>
</evidence>
<feature type="domain" description="RanBD1" evidence="23">
    <location>
        <begin position="1032"/>
        <end position="1164"/>
    </location>
</feature>
<dbReference type="InterPro" id="IPR001876">
    <property type="entry name" value="Znf_RanBP2"/>
</dbReference>
<keyword evidence="6" id="KW-0677">Repeat</keyword>
<dbReference type="PANTHER" id="PTHR23138">
    <property type="entry name" value="RAN BINDING PROTEIN"/>
    <property type="match status" value="1"/>
</dbReference>
<dbReference type="GO" id="GO:0005737">
    <property type="term" value="C:cytoplasm"/>
    <property type="evidence" value="ECO:0007669"/>
    <property type="project" value="TreeGrafter"/>
</dbReference>
<feature type="domain" description="RanBD1" evidence="23">
    <location>
        <begin position="286"/>
        <end position="424"/>
    </location>
</feature>
<evidence type="ECO:0000313" key="26">
    <source>
        <dbReference type="Proteomes" id="UP001162162"/>
    </source>
</evidence>
<dbReference type="PROSITE" id="PS01358">
    <property type="entry name" value="ZF_RANBP2_1"/>
    <property type="match status" value="2"/>
</dbReference>
<comment type="caution">
    <text evidence="25">The sequence shown here is derived from an EMBL/GenBank/DDBJ whole genome shotgun (WGS) entry which is preliminary data.</text>
</comment>
<dbReference type="EMBL" id="JAPWTK010000025">
    <property type="protein sequence ID" value="KAJ8957127.1"/>
    <property type="molecule type" value="Genomic_DNA"/>
</dbReference>
<feature type="transmembrane region" description="Helical" evidence="22">
    <location>
        <begin position="1469"/>
        <end position="1489"/>
    </location>
</feature>
<dbReference type="Gene3D" id="2.30.29.30">
    <property type="entry name" value="Pleckstrin-homology domain (PH domain)/Phosphotyrosine-binding domain (PTB)"/>
    <property type="match status" value="3"/>
</dbReference>
<dbReference type="Pfam" id="PF00638">
    <property type="entry name" value="Ran_BP1"/>
    <property type="match status" value="3"/>
</dbReference>
<dbReference type="GO" id="GO:0051028">
    <property type="term" value="P:mRNA transport"/>
    <property type="evidence" value="ECO:0007669"/>
    <property type="project" value="UniProtKB-KW"/>
</dbReference>
<keyword evidence="22" id="KW-0812">Transmembrane</keyword>
<dbReference type="GO" id="GO:0031965">
    <property type="term" value="C:nuclear membrane"/>
    <property type="evidence" value="ECO:0007669"/>
    <property type="project" value="UniProtKB-SubCell"/>
</dbReference>
<keyword evidence="4" id="KW-0813">Transport</keyword>
<keyword evidence="22" id="KW-1133">Transmembrane helix</keyword>
<dbReference type="GO" id="GO:0003677">
    <property type="term" value="F:DNA binding"/>
    <property type="evidence" value="ECO:0007669"/>
    <property type="project" value="UniProtKB-KW"/>
</dbReference>
<keyword evidence="14 22" id="KW-0472">Membrane</keyword>
<protein>
    <recommendedName>
        <fullName evidence="17">Nuclear pore complex protein Nup153</fullName>
    </recommendedName>
    <alternativeName>
        <fullName evidence="19">153 kDa nucleoporin</fullName>
    </alternativeName>
    <alternativeName>
        <fullName evidence="18">Nucleoporin Nup153</fullName>
    </alternativeName>
</protein>
<dbReference type="InterPro" id="IPR000156">
    <property type="entry name" value="Ran_bind_dom"/>
</dbReference>
<evidence type="ECO:0000256" key="4">
    <source>
        <dbReference type="ARBA" id="ARBA00022448"/>
    </source>
</evidence>
<evidence type="ECO:0000256" key="14">
    <source>
        <dbReference type="ARBA" id="ARBA00023136"/>
    </source>
</evidence>
<organism evidence="25 26">
    <name type="scientific">Aromia moschata</name>
    <dbReference type="NCBI Taxonomy" id="1265417"/>
    <lineage>
        <taxon>Eukaryota</taxon>
        <taxon>Metazoa</taxon>
        <taxon>Ecdysozoa</taxon>
        <taxon>Arthropoda</taxon>
        <taxon>Hexapoda</taxon>
        <taxon>Insecta</taxon>
        <taxon>Pterygota</taxon>
        <taxon>Neoptera</taxon>
        <taxon>Endopterygota</taxon>
        <taxon>Coleoptera</taxon>
        <taxon>Polyphaga</taxon>
        <taxon>Cucujiformia</taxon>
        <taxon>Chrysomeloidea</taxon>
        <taxon>Cerambycidae</taxon>
        <taxon>Cerambycinae</taxon>
        <taxon>Callichromatini</taxon>
        <taxon>Aromia</taxon>
    </lineage>
</organism>
<dbReference type="SMART" id="SM00160">
    <property type="entry name" value="RanBD"/>
    <property type="match status" value="3"/>
</dbReference>
<feature type="region of interest" description="Disordered" evidence="21">
    <location>
        <begin position="679"/>
        <end position="702"/>
    </location>
</feature>
<evidence type="ECO:0000256" key="18">
    <source>
        <dbReference type="ARBA" id="ARBA00078197"/>
    </source>
</evidence>
<keyword evidence="11" id="KW-0811">Translocation</keyword>
<evidence type="ECO:0000259" key="23">
    <source>
        <dbReference type="PROSITE" id="PS50196"/>
    </source>
</evidence>
<comment type="similarity">
    <text evidence="16">Belongs to the NUP153 family.</text>
</comment>
<keyword evidence="9" id="KW-0862">Zinc</keyword>
<evidence type="ECO:0000256" key="15">
    <source>
        <dbReference type="ARBA" id="ARBA00023242"/>
    </source>
</evidence>
<evidence type="ECO:0000256" key="5">
    <source>
        <dbReference type="ARBA" id="ARBA00022723"/>
    </source>
</evidence>
<feature type="domain" description="RanBP2-type" evidence="24">
    <location>
        <begin position="866"/>
        <end position="895"/>
    </location>
</feature>
<dbReference type="PANTHER" id="PTHR23138:SF87">
    <property type="entry name" value="E3 SUMO-PROTEIN LIGASE RANBP2"/>
    <property type="match status" value="1"/>
</dbReference>
<evidence type="ECO:0000256" key="9">
    <source>
        <dbReference type="ARBA" id="ARBA00022833"/>
    </source>
</evidence>
<dbReference type="GO" id="GO:0008270">
    <property type="term" value="F:zinc ion binding"/>
    <property type="evidence" value="ECO:0007669"/>
    <property type="project" value="UniProtKB-KW"/>
</dbReference>
<name>A0AAV8Z1D4_9CUCU</name>
<evidence type="ECO:0000256" key="3">
    <source>
        <dbReference type="ARBA" id="ARBA00004567"/>
    </source>
</evidence>
<evidence type="ECO:0000256" key="7">
    <source>
        <dbReference type="ARBA" id="ARBA00022771"/>
    </source>
</evidence>
<keyword evidence="10" id="KW-0653">Protein transport</keyword>
<dbReference type="Gene3D" id="4.10.1060.10">
    <property type="entry name" value="Zinc finger, RanBP2-type"/>
    <property type="match status" value="3"/>
</dbReference>
<dbReference type="FunFam" id="4.10.1060.10:FF:000003">
    <property type="entry name" value="E3 SUMO-protein ligase RanBP2"/>
    <property type="match status" value="1"/>
</dbReference>
<keyword evidence="8" id="KW-0509">mRNA transport</keyword>
<dbReference type="SUPFAM" id="SSF50729">
    <property type="entry name" value="PH domain-like"/>
    <property type="match status" value="3"/>
</dbReference>
<evidence type="ECO:0000256" key="8">
    <source>
        <dbReference type="ARBA" id="ARBA00022816"/>
    </source>
</evidence>
<dbReference type="Proteomes" id="UP001162162">
    <property type="component" value="Unassembled WGS sequence"/>
</dbReference>
<dbReference type="CDD" id="cd13179">
    <property type="entry name" value="RanBD_RanBP1"/>
    <property type="match status" value="1"/>
</dbReference>
<keyword evidence="15" id="KW-0539">Nucleus</keyword>
<reference evidence="25" key="1">
    <citation type="journal article" date="2023" name="Insect Mol. Biol.">
        <title>Genome sequencing provides insights into the evolution of gene families encoding plant cell wall-degrading enzymes in longhorned beetles.</title>
        <authorList>
            <person name="Shin N.R."/>
            <person name="Okamura Y."/>
            <person name="Kirsch R."/>
            <person name="Pauchet Y."/>
        </authorList>
    </citation>
    <scope>NUCLEOTIDE SEQUENCE</scope>
    <source>
        <strain evidence="25">AMC_N1</strain>
    </source>
</reference>
<feature type="transmembrane region" description="Helical" evidence="22">
    <location>
        <begin position="1495"/>
        <end position="1514"/>
    </location>
</feature>
<dbReference type="GO" id="GO:0005643">
    <property type="term" value="C:nuclear pore"/>
    <property type="evidence" value="ECO:0007669"/>
    <property type="project" value="UniProtKB-SubCell"/>
</dbReference>
<dbReference type="Pfam" id="PF00641">
    <property type="entry name" value="Zn_ribbon_RanBP"/>
    <property type="match status" value="3"/>
</dbReference>
<dbReference type="GO" id="GO:0006913">
    <property type="term" value="P:nucleocytoplasmic transport"/>
    <property type="evidence" value="ECO:0007669"/>
    <property type="project" value="InterPro"/>
</dbReference>
<evidence type="ECO:0000256" key="16">
    <source>
        <dbReference type="ARBA" id="ARBA00060842"/>
    </source>
</evidence>
<feature type="domain" description="RanBP2-type" evidence="24">
    <location>
        <begin position="708"/>
        <end position="737"/>
    </location>
</feature>
<dbReference type="GO" id="GO:0015031">
    <property type="term" value="P:protein transport"/>
    <property type="evidence" value="ECO:0007669"/>
    <property type="project" value="UniProtKB-KW"/>
</dbReference>
<feature type="region of interest" description="Disordered" evidence="21">
    <location>
        <begin position="1001"/>
        <end position="1024"/>
    </location>
</feature>
<dbReference type="InterPro" id="IPR036443">
    <property type="entry name" value="Znf_RanBP2_sf"/>
</dbReference>
<keyword evidence="26" id="KW-1185">Reference proteome</keyword>
<evidence type="ECO:0000256" key="2">
    <source>
        <dbReference type="ARBA" id="ARBA00004126"/>
    </source>
</evidence>
<gene>
    <name evidence="25" type="ORF">NQ318_007343</name>
</gene>
<keyword evidence="7 20" id="KW-0863">Zinc-finger</keyword>
<feature type="transmembrane region" description="Helical" evidence="22">
    <location>
        <begin position="1534"/>
        <end position="1556"/>
    </location>
</feature>
<dbReference type="SMART" id="SM00547">
    <property type="entry name" value="ZnF_RBZ"/>
    <property type="match status" value="3"/>
</dbReference>
<dbReference type="InterPro" id="IPR045255">
    <property type="entry name" value="RanBP1-like"/>
</dbReference>
<dbReference type="PROSITE" id="PS50196">
    <property type="entry name" value="RANBD1"/>
    <property type="match status" value="3"/>
</dbReference>
<evidence type="ECO:0000256" key="21">
    <source>
        <dbReference type="SAM" id="MobiDB-lite"/>
    </source>
</evidence>
<dbReference type="InterPro" id="IPR011993">
    <property type="entry name" value="PH-like_dom_sf"/>
</dbReference>
<evidence type="ECO:0000256" key="11">
    <source>
        <dbReference type="ARBA" id="ARBA00023010"/>
    </source>
</evidence>
<evidence type="ECO:0000256" key="19">
    <source>
        <dbReference type="ARBA" id="ARBA00079437"/>
    </source>
</evidence>
<accession>A0AAV8Z1D4</accession>
<dbReference type="InterPro" id="IPR045256">
    <property type="entry name" value="RanBP1_RanBD"/>
</dbReference>
<sequence length="1687" mass="183191">MGAAFNPNIPSMYPNYQAGRMGGVNTLAPYGPPNLYPGFYSSLAYAYGGLGLPPPGTLLQMPDQSPSITASAAASYPQPILGQQSLTQGLPTTNLGVGMLTGQALSQGITHPPLPVKESPKTAISSTITGTTQSMFPSIPSITTAPSAMTAISSKAPPVNVVITSSDPLPMHKTPTSQPILSHIKGGIPKIQPHNYQIPLPSSSVNTVTSTPSILSKPAPAISTQSLLSNVAPPVFSAVSQHKSPQRISIEKTLDQTFSPSSKSNISLNKSNASASSIEEHDPCPDFKPIIPLPDEVPINTGEECEVQLFCERAKLFRHVSNNGVKEWKERGVGNLKILSNPETGKVRLLMRRDQVHKICANHFVTKDMALTPMASSDRAYVWAALDFADEAVVLEKFCVRFKSAEEAKKFYDVFESAKKLIKEAPETGKQFLGTVEVKKISLPLLPLLSLGGFVFTNTPSFKPKDGTTPTKTIEIQDKPKSPFSNFTFGKSGAQSPALFKSDFKPVQTTEATTFSPLVISQPKTSTPQKDEPEDECSENFVPTAEFKPVVALPDLVEVKTGEENSEILFESRAKLFRYDTNGDVKEWKERGVGTIKILKDDCIRLLMRRDQVHKVCCNHMVLKNMSFKVNSSNPKAIVWHAQDFSEGVLTPETFTVRFKTEEQASQFLQVLQSAQTSLDENNKVSSKHHKPETRPRSTSFGDKFKPAKGSWECKNCYIVNEGKTNHCVACETPKSGSAMQKPEDAGLSGPVFSFGISTTQASPSTTETSKPGGFLFGQKPATDTWGNAFKPAEGSWECKTCCVRNSADKSKCALASLLRMMKSLLPTNRLLKTPDQKFTFGVPATTKTEESKPVKSGFGDAFKPKAGSWECEVCLVRNNADVVYCVSCETPKDDTVSKKETNKGINLETPGQKFTFGMPQATTTTTTTDTTKTFSFGPSSGAAQFSFGSKPDSETKATTIFKPATTVFSFKPATTTTTTTSPIIKDDKFVFGSPQKHDFEFKPRSPRRISAGHGDEESDGSYVEEEEDNIYFKPVIPLPDKVEVKTGEEDEEILYCHRAKLFRFVGGEWKERGLGDIKILKRKNTGKLRVVMRREQVLKICLNHILTRDIDYITKDEKTWLFHAADFSEGELTPEQFCVRFKNSEIAQDFRKAITNALEGQSDDKPDKKGESPKEDTDDEVQIVSETQVTSEEEQEALRLGLPPKFLSYRQLPDCTCEQCKKDDEYLKELFAESKNPPALNLTVAGTQKSSSSSIFTTPASNVITPSTGDSLFVTPKEQTSFSFSPATQTTKTDSLRDLLLKPSKFDASSTLQSQVSTTPSPNHKRLPLPQSTKLRRTTASSATTPTGNIFTGSTGGLFSNSNPGNIFGGAPGSSPSLFGSKGSSGGSIFGNAASTTTPLFGGTTTTSTPIFGAPLTFSVPSHPVLSAQLLCLAALQPVVGISLVLYQRLRQLVLWLLVHPEHNDPLPVLRFLMQQLLLPIVTFLAVLLRHLQQVLLCLVVLLQPLLLVFSVVHQRVVSSAKLPRLVAYLARVPEIFSVPVVLMYSASLLLPALVHFQPPLRQPAVYLAVPRALVFFGNNGASVFGNTVSVFGTKPAVTSEINATVGGAATTTKQTTTNLKEDDEVVLKCNTEISFASLAANTSSDAPAAFSKPGDNSFAFLGAGAPVFGGKKDAKKKAGQIQIQS</sequence>
<evidence type="ECO:0000313" key="25">
    <source>
        <dbReference type="EMBL" id="KAJ8957127.1"/>
    </source>
</evidence>
<evidence type="ECO:0000256" key="6">
    <source>
        <dbReference type="ARBA" id="ARBA00022737"/>
    </source>
</evidence>
<feature type="compositionally biased region" description="Polar residues" evidence="21">
    <location>
        <begin position="1347"/>
        <end position="1357"/>
    </location>
</feature>
<feature type="region of interest" description="Disordered" evidence="21">
    <location>
        <begin position="1158"/>
        <end position="1181"/>
    </location>
</feature>
<proteinExistence type="inferred from homology"/>
<comment type="cofactor">
    <cofactor evidence="1">
        <name>Zn(2+)</name>
        <dbReference type="ChEBI" id="CHEBI:29105"/>
    </cofactor>
</comment>
<evidence type="ECO:0000256" key="10">
    <source>
        <dbReference type="ARBA" id="ARBA00022927"/>
    </source>
</evidence>
<feature type="compositionally biased region" description="Basic and acidic residues" evidence="21">
    <location>
        <begin position="1163"/>
        <end position="1176"/>
    </location>
</feature>
<evidence type="ECO:0000259" key="24">
    <source>
        <dbReference type="PROSITE" id="PS50199"/>
    </source>
</evidence>
<evidence type="ECO:0000256" key="12">
    <source>
        <dbReference type="ARBA" id="ARBA00023125"/>
    </source>
</evidence>
<evidence type="ECO:0000256" key="1">
    <source>
        <dbReference type="ARBA" id="ARBA00001947"/>
    </source>
</evidence>
<evidence type="ECO:0000256" key="17">
    <source>
        <dbReference type="ARBA" id="ARBA00068609"/>
    </source>
</evidence>
<feature type="domain" description="RanBP2-type" evidence="24">
    <location>
        <begin position="793"/>
        <end position="813"/>
    </location>
</feature>
<keyword evidence="12" id="KW-0238">DNA-binding</keyword>
<dbReference type="PROSITE" id="PS50199">
    <property type="entry name" value="ZF_RANBP2_2"/>
    <property type="match status" value="3"/>
</dbReference>